<dbReference type="SUPFAM" id="SSF56024">
    <property type="entry name" value="Phospholipase D/nuclease"/>
    <property type="match status" value="1"/>
</dbReference>
<keyword evidence="4" id="KW-1185">Reference proteome</keyword>
<dbReference type="RefSeq" id="WP_208155439.1">
    <property type="nucleotide sequence ID" value="NZ_JAGEVF010000026.1"/>
</dbReference>
<organism evidence="3 4">
    <name type="scientific">Winogradskyella pelagia</name>
    <dbReference type="NCBI Taxonomy" id="2819984"/>
    <lineage>
        <taxon>Bacteria</taxon>
        <taxon>Pseudomonadati</taxon>
        <taxon>Bacteroidota</taxon>
        <taxon>Flavobacteriia</taxon>
        <taxon>Flavobacteriales</taxon>
        <taxon>Flavobacteriaceae</taxon>
        <taxon>Winogradskyella</taxon>
    </lineage>
</organism>
<protein>
    <submittedName>
        <fullName evidence="3">NgoFVII family restriction endonuclease</fullName>
    </submittedName>
</protein>
<dbReference type="InterPro" id="IPR025202">
    <property type="entry name" value="PLD-like_dom"/>
</dbReference>
<sequence>MTKVITQLSTKIKSEFKKADEIWVAVALLNKSGLKLILDSLKEDCKKNFLIGIDLPTDPKALKKLYELQLTSEFNVRIHTDKQYFHPKLYLSKYKSDFTGFIGSANCTNGGLNSNVELSIMTKESQTCEDLKKWFEKTFDIGKPLTSQFLAKYQADYDERLRRKKEDEKTAKKEKRELEKEVEATFIERKEFIGVLKSYKKSKEYNSIVSDRKESIKELRNSIDYPNFENIDVDWFFQIWALGHLISIPKPTIKREIKKFRKLLTMLCDDSIDLALRYNSALEGKLKIRGIGESLVSKILIIHKPKEYYVKNDKTNLALQKFGIELPRGLSKGEKYKITTKVLKEISEETEIEDLAVLDYYLYVIGNEE</sequence>
<dbReference type="GO" id="GO:0004519">
    <property type="term" value="F:endonuclease activity"/>
    <property type="evidence" value="ECO:0007669"/>
    <property type="project" value="UniProtKB-KW"/>
</dbReference>
<accession>A0ABS3T5P2</accession>
<name>A0ABS3T5P2_9FLAO</name>
<keyword evidence="3" id="KW-0540">Nuclease</keyword>
<evidence type="ECO:0000256" key="1">
    <source>
        <dbReference type="SAM" id="Coils"/>
    </source>
</evidence>
<evidence type="ECO:0000259" key="2">
    <source>
        <dbReference type="Pfam" id="PF13091"/>
    </source>
</evidence>
<feature type="coiled-coil region" evidence="1">
    <location>
        <begin position="161"/>
        <end position="188"/>
    </location>
</feature>
<dbReference type="Pfam" id="PF13091">
    <property type="entry name" value="PLDc_2"/>
    <property type="match status" value="1"/>
</dbReference>
<keyword evidence="3" id="KW-0378">Hydrolase</keyword>
<dbReference type="EMBL" id="JAGEVF010000026">
    <property type="protein sequence ID" value="MBO3118066.1"/>
    <property type="molecule type" value="Genomic_DNA"/>
</dbReference>
<keyword evidence="1" id="KW-0175">Coiled coil</keyword>
<gene>
    <name evidence="3" type="ORF">J4050_15040</name>
</gene>
<keyword evidence="3" id="KW-0255">Endonuclease</keyword>
<comment type="caution">
    <text evidence="3">The sequence shown here is derived from an EMBL/GenBank/DDBJ whole genome shotgun (WGS) entry which is preliminary data.</text>
</comment>
<proteinExistence type="predicted"/>
<feature type="domain" description="Phospholipase D-like" evidence="2">
    <location>
        <begin position="25"/>
        <end position="137"/>
    </location>
</feature>
<evidence type="ECO:0000313" key="4">
    <source>
        <dbReference type="Proteomes" id="UP000676776"/>
    </source>
</evidence>
<dbReference type="Gene3D" id="3.30.870.10">
    <property type="entry name" value="Endonuclease Chain A"/>
    <property type="match status" value="1"/>
</dbReference>
<evidence type="ECO:0000313" key="3">
    <source>
        <dbReference type="EMBL" id="MBO3118066.1"/>
    </source>
</evidence>
<dbReference type="Proteomes" id="UP000676776">
    <property type="component" value="Unassembled WGS sequence"/>
</dbReference>
<reference evidence="3 4" key="1">
    <citation type="submission" date="2021-03" db="EMBL/GenBank/DDBJ databases">
        <title>Winogradskyella sp. nov., isolated from costal sediment.</title>
        <authorList>
            <person name="Gao C."/>
        </authorList>
    </citation>
    <scope>NUCLEOTIDE SEQUENCE [LARGE SCALE GENOMIC DNA]</scope>
    <source>
        <strain evidence="3 4">DF17</strain>
    </source>
</reference>